<feature type="region of interest" description="Disordered" evidence="1">
    <location>
        <begin position="28"/>
        <end position="336"/>
    </location>
</feature>
<feature type="compositionally biased region" description="Low complexity" evidence="1">
    <location>
        <begin position="90"/>
        <end position="103"/>
    </location>
</feature>
<name>A0A540NHH2_MALBA</name>
<feature type="compositionally biased region" description="Basic residues" evidence="1">
    <location>
        <begin position="298"/>
        <end position="309"/>
    </location>
</feature>
<comment type="caution">
    <text evidence="2">The sequence shown here is derived from an EMBL/GenBank/DDBJ whole genome shotgun (WGS) entry which is preliminary data.</text>
</comment>
<feature type="compositionally biased region" description="Basic and acidic residues" evidence="1">
    <location>
        <begin position="310"/>
        <end position="327"/>
    </location>
</feature>
<evidence type="ECO:0008006" key="4">
    <source>
        <dbReference type="Google" id="ProtNLM"/>
    </source>
</evidence>
<protein>
    <recommendedName>
        <fullName evidence="4">Hydroxyproline-rich glycoprotein family protein</fullName>
    </recommendedName>
</protein>
<dbReference type="EMBL" id="VIEB01000050">
    <property type="protein sequence ID" value="TQE09960.1"/>
    <property type="molecule type" value="Genomic_DNA"/>
</dbReference>
<feature type="compositionally biased region" description="Gly residues" evidence="1">
    <location>
        <begin position="35"/>
        <end position="45"/>
    </location>
</feature>
<proteinExistence type="predicted"/>
<evidence type="ECO:0000313" key="2">
    <source>
        <dbReference type="EMBL" id="TQE09960.1"/>
    </source>
</evidence>
<reference evidence="2 3" key="1">
    <citation type="journal article" date="2019" name="G3 (Bethesda)">
        <title>Sequencing of a Wild Apple (Malus baccata) Genome Unravels the Differences Between Cultivated and Wild Apple Species Regarding Disease Resistance and Cold Tolerance.</title>
        <authorList>
            <person name="Chen X."/>
        </authorList>
    </citation>
    <scope>NUCLEOTIDE SEQUENCE [LARGE SCALE GENOMIC DNA]</scope>
    <source>
        <strain evidence="3">cv. Shandingzi</strain>
        <tissue evidence="2">Leaves</tissue>
    </source>
</reference>
<evidence type="ECO:0000313" key="3">
    <source>
        <dbReference type="Proteomes" id="UP000315295"/>
    </source>
</evidence>
<dbReference type="PANTHER" id="PTHR47911">
    <property type="entry name" value="HYDROXYPROLINE-RICH GLYCOPROTEIN-LIKE"/>
    <property type="match status" value="1"/>
</dbReference>
<gene>
    <name evidence="2" type="ORF">C1H46_004382</name>
</gene>
<evidence type="ECO:0000256" key="1">
    <source>
        <dbReference type="SAM" id="MobiDB-lite"/>
    </source>
</evidence>
<dbReference type="AlphaFoldDB" id="A0A540NHH2"/>
<dbReference type="STRING" id="106549.A0A540NHH2"/>
<dbReference type="Proteomes" id="UP000315295">
    <property type="component" value="Unassembled WGS sequence"/>
</dbReference>
<organism evidence="2 3">
    <name type="scientific">Malus baccata</name>
    <name type="common">Siberian crab apple</name>
    <name type="synonym">Pyrus baccata</name>
    <dbReference type="NCBI Taxonomy" id="106549"/>
    <lineage>
        <taxon>Eukaryota</taxon>
        <taxon>Viridiplantae</taxon>
        <taxon>Streptophyta</taxon>
        <taxon>Embryophyta</taxon>
        <taxon>Tracheophyta</taxon>
        <taxon>Spermatophyta</taxon>
        <taxon>Magnoliopsida</taxon>
        <taxon>eudicotyledons</taxon>
        <taxon>Gunneridae</taxon>
        <taxon>Pentapetalae</taxon>
        <taxon>rosids</taxon>
        <taxon>fabids</taxon>
        <taxon>Rosales</taxon>
        <taxon>Rosaceae</taxon>
        <taxon>Amygdaloideae</taxon>
        <taxon>Maleae</taxon>
        <taxon>Malus</taxon>
    </lineage>
</organism>
<keyword evidence="3" id="KW-1185">Reference proteome</keyword>
<feature type="compositionally biased region" description="Low complexity" evidence="1">
    <location>
        <begin position="163"/>
        <end position="175"/>
    </location>
</feature>
<accession>A0A540NHH2</accession>
<feature type="compositionally biased region" description="Basic and acidic residues" evidence="1">
    <location>
        <begin position="236"/>
        <end position="254"/>
    </location>
</feature>
<sequence length="521" mass="56121">MRGGTAIGIGRKLTNPSNLSISKVTLIPFSTSSNSGGGRGRGRGGPSPPLQFDFVAPNRVPGQSDSNEPKSDPPASVPGIGHGRGKPLASSQPPSSFSSFVSSIKPDSAACRVQPDQVQPGPHARDPVASDAGPSKPAAPIFFRREDGSDPPLPGGGRGKPMSQPSPGQVQPGPQARDSVASDAGPSKPATPFFFRREDGLDPPLPGGGRGKPMSQPSPELLVKEVNRHFVAPKSQIEKENRHIQARPDQDPAHNRPAPRGPKMTREEAVAKALGILQRDDVEGGGGGGGDRGGGRGRGMRGRRGGRGRGRGDFRRSDKGKDLDEGKGSGLYLGDNADGEKLAKQLGLENMNKLVEGFEEVSSEVLPSPLDEAFVDAMHTNYMIECEPEFLMGDFSKNPDIDEKPPISLRDALEKMKPFLMAYEGIQSHEEWEEAVKEVMERVPLLKEIVDHYSGPDRVTAKKQQQELERVAKTLPAKVPESVKRFTDRAVLSLQSNPGWGFDRKCQFMDKLVDKVSKHYK</sequence>
<dbReference type="PANTHER" id="PTHR47911:SF1">
    <property type="entry name" value="OS06G0664400 PROTEIN"/>
    <property type="match status" value="1"/>
</dbReference>